<name>A0A7J6URR2_THATH</name>
<dbReference type="EMBL" id="JABWDY010044750">
    <property type="protein sequence ID" value="KAF5174935.1"/>
    <property type="molecule type" value="Genomic_DNA"/>
</dbReference>
<evidence type="ECO:0000313" key="2">
    <source>
        <dbReference type="Proteomes" id="UP000554482"/>
    </source>
</evidence>
<proteinExistence type="predicted"/>
<accession>A0A7J6URR2</accession>
<protein>
    <submittedName>
        <fullName evidence="1">Uncharacterized protein</fullName>
    </submittedName>
</protein>
<organism evidence="1 2">
    <name type="scientific">Thalictrum thalictroides</name>
    <name type="common">Rue-anemone</name>
    <name type="synonym">Anemone thalictroides</name>
    <dbReference type="NCBI Taxonomy" id="46969"/>
    <lineage>
        <taxon>Eukaryota</taxon>
        <taxon>Viridiplantae</taxon>
        <taxon>Streptophyta</taxon>
        <taxon>Embryophyta</taxon>
        <taxon>Tracheophyta</taxon>
        <taxon>Spermatophyta</taxon>
        <taxon>Magnoliopsida</taxon>
        <taxon>Ranunculales</taxon>
        <taxon>Ranunculaceae</taxon>
        <taxon>Thalictroideae</taxon>
        <taxon>Thalictrum</taxon>
    </lineage>
</organism>
<evidence type="ECO:0000313" key="1">
    <source>
        <dbReference type="EMBL" id="KAF5174935.1"/>
    </source>
</evidence>
<keyword evidence="2" id="KW-1185">Reference proteome</keyword>
<sequence>MEANGNCCENVACSNKPISLVHAHILLEMYGGSRMYIIEHVTHRLKETKSSTGHVIAKSADQVNW</sequence>
<dbReference type="Proteomes" id="UP000554482">
    <property type="component" value="Unassembled WGS sequence"/>
</dbReference>
<gene>
    <name evidence="1" type="ORF">FRX31_035478</name>
</gene>
<comment type="caution">
    <text evidence="1">The sequence shown here is derived from an EMBL/GenBank/DDBJ whole genome shotgun (WGS) entry which is preliminary data.</text>
</comment>
<dbReference type="AlphaFoldDB" id="A0A7J6URR2"/>
<reference evidence="1 2" key="1">
    <citation type="submission" date="2020-06" db="EMBL/GenBank/DDBJ databases">
        <title>Transcriptomic and genomic resources for Thalictrum thalictroides and T. hernandezii: Facilitating candidate gene discovery in an emerging model plant lineage.</title>
        <authorList>
            <person name="Arias T."/>
            <person name="Riano-Pachon D.M."/>
            <person name="Di Stilio V.S."/>
        </authorList>
    </citation>
    <scope>NUCLEOTIDE SEQUENCE [LARGE SCALE GENOMIC DNA]</scope>
    <source>
        <strain evidence="2">cv. WT478/WT964</strain>
        <tissue evidence="1">Leaves</tissue>
    </source>
</reference>